<dbReference type="PANTHER" id="PTHR38340">
    <property type="entry name" value="S-LAYER PROTEIN"/>
    <property type="match status" value="1"/>
</dbReference>
<evidence type="ECO:0000256" key="8">
    <source>
        <dbReference type="SAM" id="MobiDB-lite"/>
    </source>
</evidence>
<accession>A0A2P7SEX6</accession>
<feature type="region of interest" description="Disordered" evidence="8">
    <location>
        <begin position="269"/>
        <end position="291"/>
    </location>
</feature>
<keyword evidence="5" id="KW-0677">Repeat</keyword>
<dbReference type="InterPro" id="IPR001343">
    <property type="entry name" value="Hemolysn_Ca-bd"/>
</dbReference>
<evidence type="ECO:0000256" key="1">
    <source>
        <dbReference type="ARBA" id="ARBA00004370"/>
    </source>
</evidence>
<dbReference type="InterPro" id="IPR011049">
    <property type="entry name" value="Serralysin-like_metalloprot_C"/>
</dbReference>
<feature type="region of interest" description="Disordered" evidence="8">
    <location>
        <begin position="807"/>
        <end position="829"/>
    </location>
</feature>
<keyword evidence="3" id="KW-0964">Secreted</keyword>
<reference evidence="9 10" key="1">
    <citation type="submission" date="2018-03" db="EMBL/GenBank/DDBJ databases">
        <title>The draft genome of Mesorhizobium sp. 6GN-30.</title>
        <authorList>
            <person name="Liu L."/>
            <person name="Li L."/>
            <person name="Wang T."/>
            <person name="Zhang X."/>
            <person name="Liang L."/>
        </authorList>
    </citation>
    <scope>NUCLEOTIDE SEQUENCE [LARGE SCALE GENOMIC DNA]</scope>
    <source>
        <strain evidence="9 10">6GN30</strain>
    </source>
</reference>
<evidence type="ECO:0000256" key="2">
    <source>
        <dbReference type="ARBA" id="ARBA00004613"/>
    </source>
</evidence>
<evidence type="ECO:0000256" key="5">
    <source>
        <dbReference type="ARBA" id="ARBA00022737"/>
    </source>
</evidence>
<dbReference type="Proteomes" id="UP000241229">
    <property type="component" value="Unassembled WGS sequence"/>
</dbReference>
<gene>
    <name evidence="9" type="ORF">C7I84_10200</name>
</gene>
<keyword evidence="10" id="KW-1185">Reference proteome</keyword>
<dbReference type="RefSeq" id="WP_106772071.1">
    <property type="nucleotide sequence ID" value="NZ_PXYK01000008.1"/>
</dbReference>
<proteinExistence type="predicted"/>
<evidence type="ECO:0000256" key="3">
    <source>
        <dbReference type="ARBA" id="ARBA00022525"/>
    </source>
</evidence>
<dbReference type="PANTHER" id="PTHR38340:SF1">
    <property type="entry name" value="S-LAYER PROTEIN"/>
    <property type="match status" value="1"/>
</dbReference>
<dbReference type="PRINTS" id="PR00313">
    <property type="entry name" value="CABNDNGRPT"/>
</dbReference>
<comment type="subcellular location">
    <subcellularLocation>
        <location evidence="1">Membrane</location>
    </subcellularLocation>
    <subcellularLocation>
        <location evidence="2">Secreted</location>
    </subcellularLocation>
</comment>
<sequence>MAKFYGTSSDDKFIGPNEVNYYYFETGKLSSNDVIIGGTAADEIHFSGGQLLAWGSWNALANVSSVEFLYFDDLGDIVEIPDSMVTSTPGTAVYRLITRGGGGWDTIDASDVTSPLPIWIEGEDGNDTITGGGSGSKYTGGEGDDRFYLGSGIEEALGGDDDDDFSGTVAEIDGDRIDGGADYDTLVMLSAGTFTLAMTGIESMLLVSAINDVTIESSKYYGGSDVTVHVEGGAFADTIEVNSLDSPFYQHGWENFLIEANGGNDVLSGGNGDDRLDGGADSDSLAGGDGDDTLIGGGQADILAGGDGDDIYVGVESGDLVNEILSDGTDTVQTALAVFTMPVNIEILDYTGTAAMKATGNSSANTIEGTGKGDTMYGRDGKDVLTGLGGNDVLHGENGDDSLDGGEGVDTLRGGKDKDTLYGGTEMDTLYGDGEDDTLYGGLGDDVLNGGNGNDFLQGDSGRDTLNGGSGIDTASYQFPVSGVDVDLERAVDQTQGVYVNQLSAIENVIGTYDGDIIQGDANTNILEGEDGNDTLAGRDGADTLYGDDNDDILLPGTGNDTAYGGADNDTVDYSFSVADVVSTYTTGITIADGDDIGYDVLTSVEIIIAGSGDDTLYNWAEAHGKAGNDVFKANNSINAFHGDEGIDTVLYSDALGTTDLLVDLEDAALNRQAAAGDTLDSIENVSYLGTNRADLFGDANNNRLEIWGSVSQAFGRGGDDTLVAAGFADILDGGEGYDTVDYSGSATGVTITQVGSVLQGADGAAGDGAVNVEAVIGSAHADVMTVLDAAFALSGLDGTDTLIGGTGDDSLDGGEGNDTLEGGDGADTLDGGDDFDAITYANVATVRIKLALDASFAAEGEAALDTIVSIERVTGTKFGDVLRGDAAVNRLLGGSGNDTLQGMEGNDTLLGGTGADALTGGGGNDGFDYTSTAHGGDTIRDFSPSAAGNDDYFRFTGSVFGGLPAGALAANRFLADTTGTATTVDHRFLYETDTGILRYDADGSGAGAAIVIATLTGAPTVAVADFVII</sequence>
<evidence type="ECO:0008006" key="11">
    <source>
        <dbReference type="Google" id="ProtNLM"/>
    </source>
</evidence>
<keyword evidence="4" id="KW-0800">Toxin</keyword>
<dbReference type="PROSITE" id="PS00330">
    <property type="entry name" value="HEMOLYSIN_CALCIUM"/>
    <property type="match status" value="9"/>
</dbReference>
<dbReference type="GO" id="GO:0016020">
    <property type="term" value="C:membrane"/>
    <property type="evidence" value="ECO:0007669"/>
    <property type="project" value="UniProtKB-SubCell"/>
</dbReference>
<evidence type="ECO:0000256" key="6">
    <source>
        <dbReference type="ARBA" id="ARBA00023026"/>
    </source>
</evidence>
<dbReference type="PRINTS" id="PR01488">
    <property type="entry name" value="RTXTOXINA"/>
</dbReference>
<dbReference type="GO" id="GO:0090729">
    <property type="term" value="F:toxin activity"/>
    <property type="evidence" value="ECO:0007669"/>
    <property type="project" value="UniProtKB-KW"/>
</dbReference>
<dbReference type="GO" id="GO:0005509">
    <property type="term" value="F:calcium ion binding"/>
    <property type="evidence" value="ECO:0007669"/>
    <property type="project" value="InterPro"/>
</dbReference>
<dbReference type="GO" id="GO:0005576">
    <property type="term" value="C:extracellular region"/>
    <property type="evidence" value="ECO:0007669"/>
    <property type="project" value="UniProtKB-SubCell"/>
</dbReference>
<dbReference type="OrthoDB" id="8110404at2"/>
<name>A0A2P7SEX6_9HYPH</name>
<dbReference type="InterPro" id="IPR003995">
    <property type="entry name" value="RTX_toxin_determinant-A"/>
</dbReference>
<protein>
    <recommendedName>
        <fullName evidence="11">Calcium-binding protein</fullName>
    </recommendedName>
</protein>
<evidence type="ECO:0000256" key="4">
    <source>
        <dbReference type="ARBA" id="ARBA00022656"/>
    </source>
</evidence>
<evidence type="ECO:0000256" key="7">
    <source>
        <dbReference type="ARBA" id="ARBA00023136"/>
    </source>
</evidence>
<dbReference type="InterPro" id="IPR018511">
    <property type="entry name" value="Hemolysin-typ_Ca-bd_CS"/>
</dbReference>
<dbReference type="AlphaFoldDB" id="A0A2P7SEX6"/>
<organism evidence="9 10">
    <name type="scientific">Kumtagia ephedrae</name>
    <dbReference type="NCBI Taxonomy" id="2116701"/>
    <lineage>
        <taxon>Bacteria</taxon>
        <taxon>Pseudomonadati</taxon>
        <taxon>Pseudomonadota</taxon>
        <taxon>Alphaproteobacteria</taxon>
        <taxon>Hyphomicrobiales</taxon>
        <taxon>Phyllobacteriaceae</taxon>
        <taxon>Kumtagia</taxon>
    </lineage>
</organism>
<dbReference type="Gene3D" id="2.150.10.10">
    <property type="entry name" value="Serralysin-like metalloprotease, C-terminal"/>
    <property type="match status" value="6"/>
</dbReference>
<dbReference type="InterPro" id="IPR050557">
    <property type="entry name" value="RTX_toxin/Mannuronan_C5-epim"/>
</dbReference>
<feature type="region of interest" description="Disordered" evidence="8">
    <location>
        <begin position="394"/>
        <end position="418"/>
    </location>
</feature>
<keyword evidence="6" id="KW-0843">Virulence</keyword>
<evidence type="ECO:0000313" key="9">
    <source>
        <dbReference type="EMBL" id="PSJ61066.1"/>
    </source>
</evidence>
<dbReference type="SUPFAM" id="SSF51120">
    <property type="entry name" value="beta-Roll"/>
    <property type="match status" value="7"/>
</dbReference>
<comment type="caution">
    <text evidence="9">The sequence shown here is derived from an EMBL/GenBank/DDBJ whole genome shotgun (WGS) entry which is preliminary data.</text>
</comment>
<keyword evidence="7" id="KW-0472">Membrane</keyword>
<dbReference type="Pfam" id="PF00353">
    <property type="entry name" value="HemolysinCabind"/>
    <property type="match status" value="10"/>
</dbReference>
<evidence type="ECO:0000313" key="10">
    <source>
        <dbReference type="Proteomes" id="UP000241229"/>
    </source>
</evidence>
<dbReference type="EMBL" id="PXYK01000008">
    <property type="protein sequence ID" value="PSJ61066.1"/>
    <property type="molecule type" value="Genomic_DNA"/>
</dbReference>